<sequence>MSCSAAAGRVRVQLATAGLEGLAAVSSAPAISGGTSVPLAGASHPRQAATG</sequence>
<gene>
    <name evidence="2" type="ORF">GSB_152028</name>
</gene>
<feature type="region of interest" description="Disordered" evidence="1">
    <location>
        <begin position="29"/>
        <end position="51"/>
    </location>
</feature>
<proteinExistence type="predicted"/>
<name>V6TZY8_GIAIN</name>
<evidence type="ECO:0000313" key="3">
    <source>
        <dbReference type="Proteomes" id="UP000018040"/>
    </source>
</evidence>
<dbReference type="Proteomes" id="UP000018040">
    <property type="component" value="Unassembled WGS sequence"/>
</dbReference>
<comment type="caution">
    <text evidence="2">The sequence shown here is derived from an EMBL/GenBank/DDBJ whole genome shotgun (WGS) entry which is preliminary data.</text>
</comment>
<reference evidence="2 3" key="2">
    <citation type="journal article" date="2013" name="Genome Biol. Evol.">
        <title>Genome sequencing of Giardia lamblia genotypes A2 and B isolates (DH and GS) and comparative analysis with the genomes of genotypes A1 and E (WB and Pig).</title>
        <authorList>
            <person name="Adam R.D."/>
            <person name="Dahlstrom E.W."/>
            <person name="Martens C.A."/>
            <person name="Bruno D.P."/>
            <person name="Barbian K.D."/>
            <person name="Ricklefs S.M."/>
            <person name="Hernandez M.M."/>
            <person name="Narla N.P."/>
            <person name="Patel R.B."/>
            <person name="Porcella S.F."/>
            <person name="Nash T.E."/>
        </authorList>
    </citation>
    <scope>NUCLEOTIDE SEQUENCE [LARGE SCALE GENOMIC DNA]</scope>
    <source>
        <strain evidence="2 3">GS</strain>
    </source>
</reference>
<dbReference type="AlphaFoldDB" id="V6TZY8"/>
<accession>V6TZY8</accession>
<evidence type="ECO:0000313" key="2">
    <source>
        <dbReference type="EMBL" id="ESU43937.1"/>
    </source>
</evidence>
<protein>
    <submittedName>
        <fullName evidence="2">Mitotic spindle checkpoint component MAD2</fullName>
    </submittedName>
</protein>
<reference evidence="3" key="1">
    <citation type="submission" date="2012-02" db="EMBL/GenBank/DDBJ databases">
        <title>Genome sequencing of Giardia lamblia Genotypes A2 and B isolates (DH and GS) and comparative analysis with the genomes of Genotypes A1 and E (WB and Pig).</title>
        <authorList>
            <person name="Adam R."/>
            <person name="Dahlstrom E."/>
            <person name="Martens C."/>
            <person name="Bruno D."/>
            <person name="Barbian K."/>
            <person name="Porcella S.F."/>
            <person name="Nash T."/>
        </authorList>
    </citation>
    <scope>NUCLEOTIDE SEQUENCE</scope>
    <source>
        <strain evidence="3">GS</strain>
    </source>
</reference>
<evidence type="ECO:0000256" key="1">
    <source>
        <dbReference type="SAM" id="MobiDB-lite"/>
    </source>
</evidence>
<dbReference type="EMBL" id="AHHH01000034">
    <property type="protein sequence ID" value="ESU43937.1"/>
    <property type="molecule type" value="Genomic_DNA"/>
</dbReference>
<organism evidence="2 3">
    <name type="scientific">Giardia intestinalis</name>
    <name type="common">Giardia lamblia</name>
    <dbReference type="NCBI Taxonomy" id="5741"/>
    <lineage>
        <taxon>Eukaryota</taxon>
        <taxon>Metamonada</taxon>
        <taxon>Diplomonadida</taxon>
        <taxon>Hexamitidae</taxon>
        <taxon>Giardiinae</taxon>
        <taxon>Giardia</taxon>
    </lineage>
</organism>